<reference evidence="1 2" key="1">
    <citation type="submission" date="2019-08" db="EMBL/GenBank/DDBJ databases">
        <title>Draft genome sequences of two oriental melons (Cucumis melo L. var makuwa).</title>
        <authorList>
            <person name="Kwon S.-Y."/>
        </authorList>
    </citation>
    <scope>NUCLEOTIDE SEQUENCE [LARGE SCALE GENOMIC DNA]</scope>
    <source>
        <strain evidence="2">cv. Chang Bougi</strain>
        <tissue evidence="1">Leaf</tissue>
    </source>
</reference>
<accession>A0A5D3BQ75</accession>
<dbReference type="AlphaFoldDB" id="A0A5D3BQ75"/>
<name>A0A5D3BQ75_CUCMM</name>
<sequence>MSPDDRKTYDQYGAKGRNLRDTEFYTRTRKLSPRHSRSHFLGTSTESPRALPVSFAASAFSVVSDTGRAFASRWKHWPSFGPFWVAPQFSLQRARFPTYTFEKHVREHASTGFSSKPGGFLVFSYALSILNVHESNQMLYLVSCRVFVSEDFYVYFINFGYVLRKLWVLEVRTSNLENLEIPRGNRSSLQTGKLDKTVIFPLSMLSVLRDNDVVVEIELPVPDTHPTSAESSESNSSSAGIVRGDDVCWLHAVFRAKICFLTPNECSPLVRSIGHLLDRFGLRHSSPSNELASRPIPLENVSGSMPGVWVQVLGARAPKIERLITNTEQSEETVRGLLFTPGRENWVRGILAPVFLGRAPKVLELSPFPSLQVHFQWFLTPDERSLLVGSIGHLLIVLGRAIVLPLTSSLPDLYLWKTCQGAWQECGLKSSEHEPQ</sequence>
<protein>
    <submittedName>
        <fullName evidence="1">Uncharacterized protein</fullName>
    </submittedName>
</protein>
<dbReference type="EMBL" id="SSTD01016295">
    <property type="protein sequence ID" value="TYK01208.1"/>
    <property type="molecule type" value="Genomic_DNA"/>
</dbReference>
<proteinExistence type="predicted"/>
<dbReference type="Proteomes" id="UP000321947">
    <property type="component" value="Unassembled WGS sequence"/>
</dbReference>
<gene>
    <name evidence="1" type="ORF">E5676_scaffold2044G00560</name>
</gene>
<evidence type="ECO:0000313" key="1">
    <source>
        <dbReference type="EMBL" id="TYK01208.1"/>
    </source>
</evidence>
<comment type="caution">
    <text evidence="1">The sequence shown here is derived from an EMBL/GenBank/DDBJ whole genome shotgun (WGS) entry which is preliminary data.</text>
</comment>
<evidence type="ECO:0000313" key="2">
    <source>
        <dbReference type="Proteomes" id="UP000321947"/>
    </source>
</evidence>
<organism evidence="1 2">
    <name type="scientific">Cucumis melo var. makuwa</name>
    <name type="common">Oriental melon</name>
    <dbReference type="NCBI Taxonomy" id="1194695"/>
    <lineage>
        <taxon>Eukaryota</taxon>
        <taxon>Viridiplantae</taxon>
        <taxon>Streptophyta</taxon>
        <taxon>Embryophyta</taxon>
        <taxon>Tracheophyta</taxon>
        <taxon>Spermatophyta</taxon>
        <taxon>Magnoliopsida</taxon>
        <taxon>eudicotyledons</taxon>
        <taxon>Gunneridae</taxon>
        <taxon>Pentapetalae</taxon>
        <taxon>rosids</taxon>
        <taxon>fabids</taxon>
        <taxon>Cucurbitales</taxon>
        <taxon>Cucurbitaceae</taxon>
        <taxon>Benincaseae</taxon>
        <taxon>Cucumis</taxon>
    </lineage>
</organism>